<keyword evidence="10" id="KW-0614">Plasmid</keyword>
<dbReference type="PANTHER" id="PTHR43884">
    <property type="entry name" value="ACYL-COA DEHYDROGENASE"/>
    <property type="match status" value="1"/>
</dbReference>
<feature type="domain" description="Acyl-CoA dehydrogenase/oxidase N-terminal" evidence="9">
    <location>
        <begin position="6"/>
        <end position="113"/>
    </location>
</feature>
<dbReference type="AlphaFoldDB" id="A0A517E1J3"/>
<dbReference type="Gene3D" id="2.40.110.10">
    <property type="entry name" value="Butyryl-CoA Dehydrogenase, subunit A, domain 2"/>
    <property type="match status" value="1"/>
</dbReference>
<dbReference type="SUPFAM" id="SSF56645">
    <property type="entry name" value="Acyl-CoA dehydrogenase NM domain-like"/>
    <property type="match status" value="1"/>
</dbReference>
<accession>A0A517E1J3</accession>
<evidence type="ECO:0000256" key="5">
    <source>
        <dbReference type="ARBA" id="ARBA00023002"/>
    </source>
</evidence>
<dbReference type="RefSeq" id="WP_144353149.1">
    <property type="nucleotide sequence ID" value="NZ_CP036260.1"/>
</dbReference>
<gene>
    <name evidence="10" type="primary">bcd_2</name>
    <name evidence="10" type="ORF">SPTER_49610</name>
</gene>
<dbReference type="OrthoDB" id="9802447at2"/>
<evidence type="ECO:0000313" key="11">
    <source>
        <dbReference type="Proteomes" id="UP000320776"/>
    </source>
</evidence>
<protein>
    <submittedName>
        <fullName evidence="10">Acyl-CoA dehydrogenase, short-chain specific</fullName>
        <ecNumber evidence="10">1.3.8.1</ecNumber>
    </submittedName>
</protein>
<evidence type="ECO:0000256" key="6">
    <source>
        <dbReference type="RuleBase" id="RU362125"/>
    </source>
</evidence>
<organism evidence="10 11">
    <name type="scientific">Sporomusa termitida</name>
    <dbReference type="NCBI Taxonomy" id="2377"/>
    <lineage>
        <taxon>Bacteria</taxon>
        <taxon>Bacillati</taxon>
        <taxon>Bacillota</taxon>
        <taxon>Negativicutes</taxon>
        <taxon>Selenomonadales</taxon>
        <taxon>Sporomusaceae</taxon>
        <taxon>Sporomusa</taxon>
    </lineage>
</organism>
<reference evidence="10 11" key="1">
    <citation type="submission" date="2019-02" db="EMBL/GenBank/DDBJ databases">
        <title>Closed genome of Sporomusa termitida DSM 4440.</title>
        <authorList>
            <person name="Poehlein A."/>
            <person name="Daniel R."/>
        </authorList>
    </citation>
    <scope>NUCLEOTIDE SEQUENCE [LARGE SCALE GENOMIC DNA]</scope>
    <source>
        <strain evidence="10 11">DSM 4440</strain>
        <plasmid evidence="11">pspter</plasmid>
    </source>
</reference>
<comment type="cofactor">
    <cofactor evidence="1 6">
        <name>FAD</name>
        <dbReference type="ChEBI" id="CHEBI:57692"/>
    </cofactor>
</comment>
<dbReference type="InterPro" id="IPR009100">
    <property type="entry name" value="AcylCoA_DH/oxidase_NM_dom_sf"/>
</dbReference>
<dbReference type="SUPFAM" id="SSF47203">
    <property type="entry name" value="Acyl-CoA dehydrogenase C-terminal domain-like"/>
    <property type="match status" value="1"/>
</dbReference>
<geneLocation type="plasmid" evidence="11">
    <name>pspter</name>
</geneLocation>
<dbReference type="PANTHER" id="PTHR43884:SF12">
    <property type="entry name" value="ISOVALERYL-COA DEHYDROGENASE, MITOCHONDRIAL-RELATED"/>
    <property type="match status" value="1"/>
</dbReference>
<evidence type="ECO:0000259" key="9">
    <source>
        <dbReference type="Pfam" id="PF02771"/>
    </source>
</evidence>
<dbReference type="InterPro" id="IPR036250">
    <property type="entry name" value="AcylCo_DH-like_C"/>
</dbReference>
<evidence type="ECO:0000256" key="4">
    <source>
        <dbReference type="ARBA" id="ARBA00022827"/>
    </source>
</evidence>
<evidence type="ECO:0000259" key="7">
    <source>
        <dbReference type="Pfam" id="PF00441"/>
    </source>
</evidence>
<dbReference type="KEGG" id="sted:SPTER_49610"/>
<dbReference type="InterPro" id="IPR046373">
    <property type="entry name" value="Acyl-CoA_Oxase/DH_mid-dom_sf"/>
</dbReference>
<proteinExistence type="inferred from homology"/>
<dbReference type="PIRSF" id="PIRSF016578">
    <property type="entry name" value="HsaA"/>
    <property type="match status" value="1"/>
</dbReference>
<evidence type="ECO:0000313" key="10">
    <source>
        <dbReference type="EMBL" id="QDR83470.1"/>
    </source>
</evidence>
<evidence type="ECO:0000256" key="2">
    <source>
        <dbReference type="ARBA" id="ARBA00009347"/>
    </source>
</evidence>
<dbReference type="FunFam" id="1.20.140.10:FF:000004">
    <property type="entry name" value="Acyl-CoA dehydrogenase FadE25"/>
    <property type="match status" value="1"/>
</dbReference>
<sequence length="379" mass="40336">MQTKNTAMLTNARDFCKTRLTPIAKQLDEAGRFPQEFLSEMGQAGFLGINYPAEYGGKDCDALTAYKVIEEFGKVSAGVALTVHVHWMVADIILKYGSDEQKQKYLPSLLKGEKVGAFCVSEFQAGSDAAAIRAAAKKTDRGWIAEGPKWFCTNGGLADIYLIGFKTDPEAGAKGISMFIVEKGTPGFTIGEPEGKMGCRSSVTTGLNFNDCVLGEGTLIGKVNEGFKVAMYALIAGRLGMAAMGLGIAEAALAAAAGYANKRTAFGKPLTALFSVQEMLADMHVKIEGARLLVYDAAAKRSNGKDYSLEGSVAKLFVAETVNVTCHKALQIFGGHGYMKYYDIERIARDGRLIDIGVGASEVLKMVVGGAVAKLKGGE</sequence>
<dbReference type="GO" id="GO:0016937">
    <property type="term" value="F:short-chain fatty acyl-CoA dehydrogenase activity"/>
    <property type="evidence" value="ECO:0007669"/>
    <property type="project" value="UniProtKB-EC"/>
</dbReference>
<dbReference type="Pfam" id="PF00441">
    <property type="entry name" value="Acyl-CoA_dh_1"/>
    <property type="match status" value="1"/>
</dbReference>
<keyword evidence="11" id="KW-1185">Reference proteome</keyword>
<keyword evidence="5 6" id="KW-0560">Oxidoreductase</keyword>
<dbReference type="Gene3D" id="1.20.140.10">
    <property type="entry name" value="Butyryl-CoA Dehydrogenase, subunit A, domain 3"/>
    <property type="match status" value="1"/>
</dbReference>
<feature type="domain" description="Acyl-CoA dehydrogenase/oxidase C-terminal" evidence="7">
    <location>
        <begin position="224"/>
        <end position="369"/>
    </location>
</feature>
<dbReference type="EC" id="1.3.8.1" evidence="10"/>
<dbReference type="FunFam" id="1.10.540.10:FF:000002">
    <property type="entry name" value="Acyl-CoA dehydrogenase FadE19"/>
    <property type="match status" value="1"/>
</dbReference>
<evidence type="ECO:0000256" key="1">
    <source>
        <dbReference type="ARBA" id="ARBA00001974"/>
    </source>
</evidence>
<evidence type="ECO:0000256" key="3">
    <source>
        <dbReference type="ARBA" id="ARBA00022630"/>
    </source>
</evidence>
<evidence type="ECO:0000259" key="8">
    <source>
        <dbReference type="Pfam" id="PF02770"/>
    </source>
</evidence>
<dbReference type="GO" id="GO:0050660">
    <property type="term" value="F:flavin adenine dinucleotide binding"/>
    <property type="evidence" value="ECO:0007669"/>
    <property type="project" value="InterPro"/>
</dbReference>
<dbReference type="InterPro" id="IPR006091">
    <property type="entry name" value="Acyl-CoA_Oxase/DH_mid-dom"/>
</dbReference>
<dbReference type="Gene3D" id="1.10.540.10">
    <property type="entry name" value="Acyl-CoA dehydrogenase/oxidase, N-terminal domain"/>
    <property type="match status" value="1"/>
</dbReference>
<dbReference type="EMBL" id="CP036260">
    <property type="protein sequence ID" value="QDR83470.1"/>
    <property type="molecule type" value="Genomic_DNA"/>
</dbReference>
<feature type="domain" description="Acyl-CoA oxidase/dehydrogenase middle" evidence="8">
    <location>
        <begin position="117"/>
        <end position="212"/>
    </location>
</feature>
<dbReference type="Proteomes" id="UP000320776">
    <property type="component" value="Plasmid pSPTER"/>
</dbReference>
<dbReference type="PROSITE" id="PS00072">
    <property type="entry name" value="ACYL_COA_DH_1"/>
    <property type="match status" value="1"/>
</dbReference>
<dbReference type="InterPro" id="IPR006089">
    <property type="entry name" value="Acyl-CoA_DH_CS"/>
</dbReference>
<comment type="similarity">
    <text evidence="2 6">Belongs to the acyl-CoA dehydrogenase family.</text>
</comment>
<dbReference type="Pfam" id="PF02770">
    <property type="entry name" value="Acyl-CoA_dh_M"/>
    <property type="match status" value="1"/>
</dbReference>
<keyword evidence="3 6" id="KW-0285">Flavoprotein</keyword>
<dbReference type="InterPro" id="IPR037069">
    <property type="entry name" value="AcylCoA_DH/ox_N_sf"/>
</dbReference>
<name>A0A517E1J3_9FIRM</name>
<dbReference type="InterPro" id="IPR013786">
    <property type="entry name" value="AcylCoA_DH/ox_N"/>
</dbReference>
<keyword evidence="4 6" id="KW-0274">FAD</keyword>
<dbReference type="Pfam" id="PF02771">
    <property type="entry name" value="Acyl-CoA_dh_N"/>
    <property type="match status" value="1"/>
</dbReference>
<dbReference type="InterPro" id="IPR009075">
    <property type="entry name" value="AcylCo_DH/oxidase_C"/>
</dbReference>